<organism evidence="1">
    <name type="scientific">Loa loa</name>
    <name type="common">Eye worm</name>
    <name type="synonym">Filaria loa</name>
    <dbReference type="NCBI Taxonomy" id="7209"/>
    <lineage>
        <taxon>Eukaryota</taxon>
        <taxon>Metazoa</taxon>
        <taxon>Ecdysozoa</taxon>
        <taxon>Nematoda</taxon>
        <taxon>Chromadorea</taxon>
        <taxon>Rhabditida</taxon>
        <taxon>Spirurina</taxon>
        <taxon>Spiruromorpha</taxon>
        <taxon>Filarioidea</taxon>
        <taxon>Onchocercidae</taxon>
        <taxon>Loa</taxon>
    </lineage>
</organism>
<gene>
    <name evidence="1" type="ORF">LOAG_02563</name>
</gene>
<protein>
    <submittedName>
        <fullName evidence="1">Uncharacterized protein</fullName>
    </submittedName>
</protein>
<proteinExistence type="predicted"/>
<dbReference type="GeneID" id="9939953"/>
<dbReference type="CTD" id="9939953"/>
<dbReference type="KEGG" id="loa:LOAG_02563"/>
<reference evidence="1" key="1">
    <citation type="submission" date="2012-04" db="EMBL/GenBank/DDBJ databases">
        <title>The Genome Sequence of Loa loa.</title>
        <authorList>
            <consortium name="The Broad Institute Genome Sequencing Platform"/>
            <consortium name="Broad Institute Genome Sequencing Center for Infectious Disease"/>
            <person name="Nutman T.B."/>
            <person name="Fink D.L."/>
            <person name="Russ C."/>
            <person name="Young S."/>
            <person name="Zeng Q."/>
            <person name="Gargeya S."/>
            <person name="Alvarado L."/>
            <person name="Berlin A."/>
            <person name="Chapman S.B."/>
            <person name="Chen Z."/>
            <person name="Freedman E."/>
            <person name="Gellesch M."/>
            <person name="Goldberg J."/>
            <person name="Griggs A."/>
            <person name="Gujja S."/>
            <person name="Heilman E.R."/>
            <person name="Heiman D."/>
            <person name="Howarth C."/>
            <person name="Mehta T."/>
            <person name="Neiman D."/>
            <person name="Pearson M."/>
            <person name="Roberts A."/>
            <person name="Saif S."/>
            <person name="Shea T."/>
            <person name="Shenoy N."/>
            <person name="Sisk P."/>
            <person name="Stolte C."/>
            <person name="Sykes S."/>
            <person name="White J."/>
            <person name="Yandava C."/>
            <person name="Haas B."/>
            <person name="Henn M.R."/>
            <person name="Nusbaum C."/>
            <person name="Birren B."/>
        </authorList>
    </citation>
    <scope>NUCLEOTIDE SEQUENCE [LARGE SCALE GENOMIC DNA]</scope>
</reference>
<accession>A0A1S0U6N8</accession>
<dbReference type="EMBL" id="JH712140">
    <property type="protein sequence ID" value="EFO25919.1"/>
    <property type="molecule type" value="Genomic_DNA"/>
</dbReference>
<dbReference type="OrthoDB" id="5856915at2759"/>
<dbReference type="InParanoid" id="A0A1S0U6N8"/>
<sequence>MFWAESECPESQGFPDSNWKFRHIPPAYIRDAFRMCAMNWTLCFDWVISDKNINEEISWNLHGHSRDARLAKKFVNLKIQLQWSEWSSCEQGTTVRTREGHCYLRKIDPSKDIGQLVNGVFTAYDLFNWVTRLKNHMSEIPEFSITGMRLYSGLVSKLIHEGAFGDDKTYDDCYSMADMFFKKPKATKRWIAAIFAAFGIDDVESMLKTSDRLCLYYYNKPTIRTDKAPASVFVGTHLVDTQRCPVL</sequence>
<dbReference type="AlphaFoldDB" id="A0A1S0U6N8"/>
<dbReference type="RefSeq" id="XP_003138148.1">
    <property type="nucleotide sequence ID" value="XM_003138100.2"/>
</dbReference>
<name>A0A1S0U6N8_LOALO</name>
<evidence type="ECO:0000313" key="1">
    <source>
        <dbReference type="EMBL" id="EFO25919.1"/>
    </source>
</evidence>